<dbReference type="OrthoDB" id="424249at2759"/>
<evidence type="ECO:0000313" key="1">
    <source>
        <dbReference type="EMBL" id="VDN49867.1"/>
    </source>
</evidence>
<evidence type="ECO:0008006" key="3">
    <source>
        <dbReference type="Google" id="ProtNLM"/>
    </source>
</evidence>
<protein>
    <recommendedName>
        <fullName evidence="3">Agenet-like domain-containing protein</fullName>
    </recommendedName>
</protein>
<gene>
    <name evidence="1" type="ORF">DILT_LOCUS19918</name>
</gene>
<dbReference type="Gene3D" id="2.30.30.140">
    <property type="match status" value="1"/>
</dbReference>
<dbReference type="AlphaFoldDB" id="A0A3P7Q294"/>
<keyword evidence="2" id="KW-1185">Reference proteome</keyword>
<name>A0A3P7Q294_DIBLA</name>
<reference evidence="1 2" key="1">
    <citation type="submission" date="2018-11" db="EMBL/GenBank/DDBJ databases">
        <authorList>
            <consortium name="Pathogen Informatics"/>
        </authorList>
    </citation>
    <scope>NUCLEOTIDE SEQUENCE [LARGE SCALE GENOMIC DNA]</scope>
</reference>
<dbReference type="EMBL" id="UYRU01125831">
    <property type="protein sequence ID" value="VDN49867.1"/>
    <property type="molecule type" value="Genomic_DNA"/>
</dbReference>
<sequence>MAVEALFGKAPKDNDISTLVYAPGELPPSWWPAQIAKQKGEFIVLDLPKVEEGENQHSDDLRMPLPAREPVVEHEQVRPQTTQKMMSISDFHTCVLEVPKELETL</sequence>
<organism evidence="1 2">
    <name type="scientific">Dibothriocephalus latus</name>
    <name type="common">Fish tapeworm</name>
    <name type="synonym">Diphyllobothrium latum</name>
    <dbReference type="NCBI Taxonomy" id="60516"/>
    <lineage>
        <taxon>Eukaryota</taxon>
        <taxon>Metazoa</taxon>
        <taxon>Spiralia</taxon>
        <taxon>Lophotrochozoa</taxon>
        <taxon>Platyhelminthes</taxon>
        <taxon>Cestoda</taxon>
        <taxon>Eucestoda</taxon>
        <taxon>Diphyllobothriidea</taxon>
        <taxon>Diphyllobothriidae</taxon>
        <taxon>Dibothriocephalus</taxon>
    </lineage>
</organism>
<evidence type="ECO:0000313" key="2">
    <source>
        <dbReference type="Proteomes" id="UP000281553"/>
    </source>
</evidence>
<accession>A0A3P7Q294</accession>
<dbReference type="Proteomes" id="UP000281553">
    <property type="component" value="Unassembled WGS sequence"/>
</dbReference>
<proteinExistence type="predicted"/>